<accession>A0A915DRQ8</accession>
<dbReference type="GO" id="GO:0008237">
    <property type="term" value="F:metallopeptidase activity"/>
    <property type="evidence" value="ECO:0007669"/>
    <property type="project" value="UniProtKB-KW"/>
</dbReference>
<dbReference type="Proteomes" id="UP000887574">
    <property type="component" value="Unplaced"/>
</dbReference>
<dbReference type="GO" id="GO:0071555">
    <property type="term" value="P:cell wall organization"/>
    <property type="evidence" value="ECO:0007669"/>
    <property type="project" value="UniProtKB-KW"/>
</dbReference>
<dbReference type="WBParaSite" id="jg22828">
    <property type="protein sequence ID" value="jg22828"/>
    <property type="gene ID" value="jg22828"/>
</dbReference>
<dbReference type="SUPFAM" id="SSF55166">
    <property type="entry name" value="Hedgehog/DD-peptidase"/>
    <property type="match status" value="2"/>
</dbReference>
<keyword evidence="7" id="KW-0961">Cell wall biogenesis/degradation</keyword>
<sequence length="340" mass="39327">MLTLQAAEQLAEVQAEVEKDGFSLLIYDAYRPPKTHQKLLEYAKKLEIEIEYIERKATNCEGNTVSLTLIHRSQLLKPVVCTKRIMKIERDIDYMEDSSVDMGCSFDTFDECSTHGSKWIHDEPKKNRAYLKEVMENAGFTSSPTFWWSYTFDKIPMAKKYDFDVRKSTKNIISVSNFVNDIQEKLVYNSKQNFFEQRLKGFYGLNAPAMLSRQAVEMLANVQQEVAEAGYSLLIYDAYRPQSTYANMKLSCFSSSPQNTAVLKNYIQHKSIYSDGNTVSLTLISKNQRFRDIKRVKRKIKYEKQIEYMDDGSVDMGCTLILLMNARHMIIGVLPMDNKK</sequence>
<dbReference type="GO" id="GO:0006508">
    <property type="term" value="P:proteolysis"/>
    <property type="evidence" value="ECO:0007669"/>
    <property type="project" value="UniProtKB-KW"/>
</dbReference>
<evidence type="ECO:0000256" key="7">
    <source>
        <dbReference type="ARBA" id="ARBA00023316"/>
    </source>
</evidence>
<keyword evidence="8" id="KW-1185">Reference proteome</keyword>
<evidence type="ECO:0000256" key="1">
    <source>
        <dbReference type="ARBA" id="ARBA00022670"/>
    </source>
</evidence>
<reference evidence="9" key="1">
    <citation type="submission" date="2022-11" db="UniProtKB">
        <authorList>
            <consortium name="WormBaseParasite"/>
        </authorList>
    </citation>
    <scope>IDENTIFICATION</scope>
</reference>
<keyword evidence="6" id="KW-0482">Metalloprotease</keyword>
<organism evidence="8 9">
    <name type="scientific">Ditylenchus dipsaci</name>
    <dbReference type="NCBI Taxonomy" id="166011"/>
    <lineage>
        <taxon>Eukaryota</taxon>
        <taxon>Metazoa</taxon>
        <taxon>Ecdysozoa</taxon>
        <taxon>Nematoda</taxon>
        <taxon>Chromadorea</taxon>
        <taxon>Rhabditida</taxon>
        <taxon>Tylenchina</taxon>
        <taxon>Tylenchomorpha</taxon>
        <taxon>Sphaerularioidea</taxon>
        <taxon>Anguinidae</taxon>
        <taxon>Anguininae</taxon>
        <taxon>Ditylenchus</taxon>
    </lineage>
</organism>
<evidence type="ECO:0000256" key="3">
    <source>
        <dbReference type="ARBA" id="ARBA00022801"/>
    </source>
</evidence>
<evidence type="ECO:0000256" key="6">
    <source>
        <dbReference type="ARBA" id="ARBA00023049"/>
    </source>
</evidence>
<dbReference type="Gene3D" id="3.30.1380.10">
    <property type="match status" value="2"/>
</dbReference>
<dbReference type="InterPro" id="IPR000755">
    <property type="entry name" value="A_A_dipeptidase"/>
</dbReference>
<evidence type="ECO:0000313" key="9">
    <source>
        <dbReference type="WBParaSite" id="jg22828"/>
    </source>
</evidence>
<dbReference type="Pfam" id="PF01427">
    <property type="entry name" value="Peptidase_M15"/>
    <property type="match status" value="1"/>
</dbReference>
<dbReference type="AlphaFoldDB" id="A0A915DRQ8"/>
<name>A0A915DRQ8_9BILA</name>
<evidence type="ECO:0000256" key="4">
    <source>
        <dbReference type="ARBA" id="ARBA00022833"/>
    </source>
</evidence>
<dbReference type="PANTHER" id="PTHR43126:SF1">
    <property type="entry name" value="D-ALANYL-D-ALANINE DIPEPTIDASE"/>
    <property type="match status" value="1"/>
</dbReference>
<keyword evidence="3" id="KW-0378">Hydrolase</keyword>
<keyword evidence="2" id="KW-0479">Metal-binding</keyword>
<dbReference type="GO" id="GO:0046872">
    <property type="term" value="F:metal ion binding"/>
    <property type="evidence" value="ECO:0007669"/>
    <property type="project" value="UniProtKB-KW"/>
</dbReference>
<proteinExistence type="predicted"/>
<evidence type="ECO:0000256" key="2">
    <source>
        <dbReference type="ARBA" id="ARBA00022723"/>
    </source>
</evidence>
<dbReference type="PANTHER" id="PTHR43126">
    <property type="entry name" value="D-ALANYL-D-ALANINE DIPEPTIDASE"/>
    <property type="match status" value="1"/>
</dbReference>
<keyword evidence="1" id="KW-0645">Protease</keyword>
<dbReference type="GO" id="GO:0016805">
    <property type="term" value="F:dipeptidase activity"/>
    <property type="evidence" value="ECO:0007669"/>
    <property type="project" value="UniProtKB-KW"/>
</dbReference>
<evidence type="ECO:0000313" key="8">
    <source>
        <dbReference type="Proteomes" id="UP000887574"/>
    </source>
</evidence>
<dbReference type="InterPro" id="IPR009045">
    <property type="entry name" value="Zn_M74/Hedgehog-like"/>
</dbReference>
<evidence type="ECO:0000256" key="5">
    <source>
        <dbReference type="ARBA" id="ARBA00022997"/>
    </source>
</evidence>
<keyword evidence="5" id="KW-0224">Dipeptidase</keyword>
<keyword evidence="4" id="KW-0862">Zinc</keyword>
<protein>
    <submittedName>
        <fullName evidence="9">D-alanyl-D-alanine dipeptidase</fullName>
    </submittedName>
</protein>